<reference evidence="2" key="1">
    <citation type="submission" date="2020-10" db="EMBL/GenBank/DDBJ databases">
        <authorList>
            <person name="Castelo-Branco R."/>
            <person name="Eusebio N."/>
            <person name="Adriana R."/>
            <person name="Vieira A."/>
            <person name="Brugerolle De Fraissinette N."/>
            <person name="Rezende De Castro R."/>
            <person name="Schneider M.P."/>
            <person name="Vasconcelos V."/>
            <person name="Leao P.N."/>
        </authorList>
    </citation>
    <scope>NUCLEOTIDE SEQUENCE</scope>
    <source>
        <strain evidence="2">LEGE 11480</strain>
    </source>
</reference>
<dbReference type="Proteomes" id="UP000625316">
    <property type="component" value="Unassembled WGS sequence"/>
</dbReference>
<feature type="transmembrane region" description="Helical" evidence="1">
    <location>
        <begin position="121"/>
        <end position="141"/>
    </location>
</feature>
<evidence type="ECO:0000256" key="1">
    <source>
        <dbReference type="SAM" id="Phobius"/>
    </source>
</evidence>
<sequence>MPGLTSFQIKLLAAGFMVIDHVGRLFFPNYWVMQAIGRLSFPLFAWLAAQGEQHTSNLRNYLLRLLGVGLITQPIYLAFIAEMQGKPFSWSIIQWNMLFSLAYGVWLIRCVKQQTTLPNQVALATFMALIAQFLQLEGGIITAGSIYAMSLLGESPIVGYGLFVALHLLYLPEKNGWIELFAIFAPLIVLLYNAAQGPPAKWLYGFYPLHFAALLGLKLYLLPHYWPQLTTALNQLRH</sequence>
<feature type="transmembrane region" description="Helical" evidence="1">
    <location>
        <begin position="147"/>
        <end position="170"/>
    </location>
</feature>
<dbReference type="RefSeq" id="WP_264327870.1">
    <property type="nucleotide sequence ID" value="NZ_JADEXQ010000147.1"/>
</dbReference>
<evidence type="ECO:0008006" key="4">
    <source>
        <dbReference type="Google" id="ProtNLM"/>
    </source>
</evidence>
<comment type="caution">
    <text evidence="2">The sequence shown here is derived from an EMBL/GenBank/DDBJ whole genome shotgun (WGS) entry which is preliminary data.</text>
</comment>
<feature type="transmembrane region" description="Helical" evidence="1">
    <location>
        <begin position="30"/>
        <end position="49"/>
    </location>
</feature>
<keyword evidence="1" id="KW-0472">Membrane</keyword>
<feature type="transmembrane region" description="Helical" evidence="1">
    <location>
        <begin position="201"/>
        <end position="221"/>
    </location>
</feature>
<dbReference type="Pfam" id="PF05857">
    <property type="entry name" value="TraX"/>
    <property type="match status" value="1"/>
</dbReference>
<dbReference type="InterPro" id="IPR008875">
    <property type="entry name" value="TraX"/>
</dbReference>
<keyword evidence="1" id="KW-0812">Transmembrane</keyword>
<keyword evidence="3" id="KW-1185">Reference proteome</keyword>
<evidence type="ECO:0000313" key="2">
    <source>
        <dbReference type="EMBL" id="MBE9033058.1"/>
    </source>
</evidence>
<keyword evidence="1" id="KW-1133">Transmembrane helix</keyword>
<dbReference type="AlphaFoldDB" id="A0A928VQT2"/>
<protein>
    <recommendedName>
        <fullName evidence="4">TraX family protein</fullName>
    </recommendedName>
</protein>
<dbReference type="EMBL" id="JADEXQ010000147">
    <property type="protein sequence ID" value="MBE9033058.1"/>
    <property type="molecule type" value="Genomic_DNA"/>
</dbReference>
<gene>
    <name evidence="2" type="ORF">IQ266_25300</name>
</gene>
<feature type="transmembrane region" description="Helical" evidence="1">
    <location>
        <begin position="177"/>
        <end position="195"/>
    </location>
</feature>
<evidence type="ECO:0000313" key="3">
    <source>
        <dbReference type="Proteomes" id="UP000625316"/>
    </source>
</evidence>
<accession>A0A928VQT2</accession>
<proteinExistence type="predicted"/>
<organism evidence="2 3">
    <name type="scientific">Romeriopsis navalis LEGE 11480</name>
    <dbReference type="NCBI Taxonomy" id="2777977"/>
    <lineage>
        <taxon>Bacteria</taxon>
        <taxon>Bacillati</taxon>
        <taxon>Cyanobacteriota</taxon>
        <taxon>Cyanophyceae</taxon>
        <taxon>Leptolyngbyales</taxon>
        <taxon>Leptolyngbyaceae</taxon>
        <taxon>Romeriopsis</taxon>
        <taxon>Romeriopsis navalis</taxon>
    </lineage>
</organism>
<name>A0A928VQT2_9CYAN</name>
<feature type="transmembrane region" description="Helical" evidence="1">
    <location>
        <begin position="61"/>
        <end position="80"/>
    </location>
</feature>
<feature type="transmembrane region" description="Helical" evidence="1">
    <location>
        <begin position="92"/>
        <end position="109"/>
    </location>
</feature>